<evidence type="ECO:0000313" key="2">
    <source>
        <dbReference type="EMBL" id="GMN22693.1"/>
    </source>
</evidence>
<sequence>MTGHRQEVDVPDQDPPALAGTQVMWFSDHRSIDRAPTRIGRARPGPTCPCRHLTPMVLGKPTRIGRARPESQLSWMRNTQTN</sequence>
<dbReference type="AlphaFoldDB" id="A0AA87Z712"/>
<feature type="region of interest" description="Disordered" evidence="1">
    <location>
        <begin position="37"/>
        <end position="56"/>
    </location>
</feature>
<name>A0AA87Z712_FICCA</name>
<evidence type="ECO:0000313" key="3">
    <source>
        <dbReference type="EMBL" id="GMN22711.1"/>
    </source>
</evidence>
<evidence type="ECO:0000313" key="4">
    <source>
        <dbReference type="Proteomes" id="UP001187192"/>
    </source>
</evidence>
<proteinExistence type="predicted"/>
<protein>
    <submittedName>
        <fullName evidence="3">Uncharacterized protein</fullName>
    </submittedName>
</protein>
<accession>A0AA87Z712</accession>
<gene>
    <name evidence="2" type="ORF">TIFTF001_043562</name>
    <name evidence="3" type="ORF">TIFTF001_043564</name>
</gene>
<dbReference type="Proteomes" id="UP001187192">
    <property type="component" value="Unassembled WGS sequence"/>
</dbReference>
<comment type="caution">
    <text evidence="3">The sequence shown here is derived from an EMBL/GenBank/DDBJ whole genome shotgun (WGS) entry which is preliminary data.</text>
</comment>
<reference evidence="3" key="1">
    <citation type="submission" date="2023-07" db="EMBL/GenBank/DDBJ databases">
        <title>draft genome sequence of fig (Ficus carica).</title>
        <authorList>
            <person name="Takahashi T."/>
            <person name="Nishimura K."/>
        </authorList>
    </citation>
    <scope>NUCLEOTIDE SEQUENCE</scope>
</reference>
<organism evidence="3 4">
    <name type="scientific">Ficus carica</name>
    <name type="common">Common fig</name>
    <dbReference type="NCBI Taxonomy" id="3494"/>
    <lineage>
        <taxon>Eukaryota</taxon>
        <taxon>Viridiplantae</taxon>
        <taxon>Streptophyta</taxon>
        <taxon>Embryophyta</taxon>
        <taxon>Tracheophyta</taxon>
        <taxon>Spermatophyta</taxon>
        <taxon>Magnoliopsida</taxon>
        <taxon>eudicotyledons</taxon>
        <taxon>Gunneridae</taxon>
        <taxon>Pentapetalae</taxon>
        <taxon>rosids</taxon>
        <taxon>fabids</taxon>
        <taxon>Rosales</taxon>
        <taxon>Moraceae</taxon>
        <taxon>Ficeae</taxon>
        <taxon>Ficus</taxon>
    </lineage>
</organism>
<evidence type="ECO:0000256" key="1">
    <source>
        <dbReference type="SAM" id="MobiDB-lite"/>
    </source>
</evidence>
<dbReference type="EMBL" id="BTGU01002853">
    <property type="protein sequence ID" value="GMN22693.1"/>
    <property type="molecule type" value="Genomic_DNA"/>
</dbReference>
<dbReference type="EMBL" id="BTGU01002854">
    <property type="protein sequence ID" value="GMN22711.1"/>
    <property type="molecule type" value="Genomic_DNA"/>
</dbReference>
<keyword evidence="4" id="KW-1185">Reference proteome</keyword>